<dbReference type="Pfam" id="PF13468">
    <property type="entry name" value="Glyoxalase_3"/>
    <property type="match status" value="1"/>
</dbReference>
<dbReference type="RefSeq" id="WP_205004597.1">
    <property type="nucleotide sequence ID" value="NZ_JAFBER010000027.1"/>
</dbReference>
<dbReference type="Gene3D" id="3.10.180.10">
    <property type="entry name" value="2,3-Dihydroxybiphenyl 1,2-Dioxygenase, domain 1"/>
    <property type="match status" value="1"/>
</dbReference>
<dbReference type="InterPro" id="IPR029068">
    <property type="entry name" value="Glyas_Bleomycin-R_OHBP_Dase"/>
</dbReference>
<organism evidence="2 3">
    <name type="scientific">Scopulibacillus daqui</name>
    <dbReference type="NCBI Taxonomy" id="1469162"/>
    <lineage>
        <taxon>Bacteria</taxon>
        <taxon>Bacillati</taxon>
        <taxon>Bacillota</taxon>
        <taxon>Bacilli</taxon>
        <taxon>Bacillales</taxon>
        <taxon>Sporolactobacillaceae</taxon>
        <taxon>Scopulibacillus</taxon>
    </lineage>
</organism>
<name>A0ABS2Q443_9BACL</name>
<gene>
    <name evidence="2" type="ORF">JOD45_002953</name>
</gene>
<dbReference type="EMBL" id="JAFBER010000027">
    <property type="protein sequence ID" value="MBM7646720.1"/>
    <property type="molecule type" value="Genomic_DNA"/>
</dbReference>
<evidence type="ECO:0000259" key="1">
    <source>
        <dbReference type="Pfam" id="PF13468"/>
    </source>
</evidence>
<dbReference type="Proteomes" id="UP000808914">
    <property type="component" value="Unassembled WGS sequence"/>
</dbReference>
<comment type="caution">
    <text evidence="2">The sequence shown here is derived from an EMBL/GenBank/DDBJ whole genome shotgun (WGS) entry which is preliminary data.</text>
</comment>
<dbReference type="SUPFAM" id="SSF54593">
    <property type="entry name" value="Glyoxalase/Bleomycin resistance protein/Dihydroxybiphenyl dioxygenase"/>
    <property type="match status" value="1"/>
</dbReference>
<protein>
    <recommendedName>
        <fullName evidence="1">Glyoxalase-like domain-containing protein</fullName>
    </recommendedName>
</protein>
<dbReference type="InterPro" id="IPR025870">
    <property type="entry name" value="Glyoxalase-like_dom"/>
</dbReference>
<keyword evidence="3" id="KW-1185">Reference proteome</keyword>
<feature type="domain" description="Glyoxalase-like" evidence="1">
    <location>
        <begin position="5"/>
        <end position="196"/>
    </location>
</feature>
<evidence type="ECO:0000313" key="2">
    <source>
        <dbReference type="EMBL" id="MBM7646720.1"/>
    </source>
</evidence>
<evidence type="ECO:0000313" key="3">
    <source>
        <dbReference type="Proteomes" id="UP000808914"/>
    </source>
</evidence>
<reference evidence="2 3" key="1">
    <citation type="submission" date="2021-01" db="EMBL/GenBank/DDBJ databases">
        <title>Genomic Encyclopedia of Type Strains, Phase IV (KMG-IV): sequencing the most valuable type-strain genomes for metagenomic binning, comparative biology and taxonomic classification.</title>
        <authorList>
            <person name="Goeker M."/>
        </authorList>
    </citation>
    <scope>NUCLEOTIDE SEQUENCE [LARGE SCALE GENOMIC DNA]</scope>
    <source>
        <strain evidence="2 3">DSM 28236</strain>
    </source>
</reference>
<dbReference type="PANTHER" id="PTHR40265:SF1">
    <property type="entry name" value="GLYOXALASE-LIKE DOMAIN-CONTAINING PROTEIN"/>
    <property type="match status" value="1"/>
</dbReference>
<sequence>MDFRFDHIVHYTNNPERAVGQMKAFGFHAQMGGQHPDWGTYNGLCHFDLSYIEFIGVEDIHKAESVADNFLIKQIAAEKDLGDGLCRIALRTNDIEQAGEWFRQKGLIIKGPVEGSRRRADGSLLKWSMLFIEDQESDPYHLPFIIDWKQTDEERRKTLINQQIIKRHCLHDAKLAYAAVAVKDLETSIMKWKKWFHLDDKPIVFNKKLNARYCKLLLKGTDILLCSPTGDGLVADTLKQRGERPFLLKLSETKVEKKADLFGGTYLFGNND</sequence>
<proteinExistence type="predicted"/>
<accession>A0ABS2Q443</accession>
<dbReference type="PANTHER" id="PTHR40265">
    <property type="entry name" value="BLL2707 PROTEIN"/>
    <property type="match status" value="1"/>
</dbReference>